<gene>
    <name evidence="6" type="ORF">EBM89_04895</name>
</gene>
<proteinExistence type="predicted"/>
<evidence type="ECO:0000259" key="5">
    <source>
        <dbReference type="Pfam" id="PF01258"/>
    </source>
</evidence>
<keyword evidence="1" id="KW-0479">Metal-binding</keyword>
<dbReference type="AlphaFoldDB" id="A0A3M2JM74"/>
<dbReference type="EMBL" id="RFFI01000017">
    <property type="protein sequence ID" value="RMI13361.1"/>
    <property type="molecule type" value="Genomic_DNA"/>
</dbReference>
<dbReference type="PANTHER" id="PTHR33823:SF4">
    <property type="entry name" value="GENERAL STRESS PROTEIN 16O"/>
    <property type="match status" value="1"/>
</dbReference>
<dbReference type="SUPFAM" id="SSF57716">
    <property type="entry name" value="Glucocorticoid receptor-like (DNA-binding domain)"/>
    <property type="match status" value="1"/>
</dbReference>
<evidence type="ECO:0000256" key="4">
    <source>
        <dbReference type="PROSITE-ProRule" id="PRU00510"/>
    </source>
</evidence>
<evidence type="ECO:0000256" key="3">
    <source>
        <dbReference type="ARBA" id="ARBA00022833"/>
    </source>
</evidence>
<dbReference type="SUPFAM" id="SSF109635">
    <property type="entry name" value="DnaK suppressor protein DksA, alpha-hairpin domain"/>
    <property type="match status" value="1"/>
</dbReference>
<name>A0A3M2JM74_9CELL</name>
<evidence type="ECO:0000256" key="1">
    <source>
        <dbReference type="ARBA" id="ARBA00022723"/>
    </source>
</evidence>
<evidence type="ECO:0000256" key="2">
    <source>
        <dbReference type="ARBA" id="ARBA00022771"/>
    </source>
</evidence>
<dbReference type="PANTHER" id="PTHR33823">
    <property type="entry name" value="RNA POLYMERASE-BINDING TRANSCRIPTION FACTOR DKSA-RELATED"/>
    <property type="match status" value="1"/>
</dbReference>
<organism evidence="6 7">
    <name type="scientific">Cellulomonas triticagri</name>
    <dbReference type="NCBI Taxonomy" id="2483352"/>
    <lineage>
        <taxon>Bacteria</taxon>
        <taxon>Bacillati</taxon>
        <taxon>Actinomycetota</taxon>
        <taxon>Actinomycetes</taxon>
        <taxon>Micrococcales</taxon>
        <taxon>Cellulomonadaceae</taxon>
        <taxon>Cellulomonas</taxon>
    </lineage>
</organism>
<sequence>MDEVAAVLRERRREALERLAGTGAERDAVVAASREQVADDEHDPEDATIAYERRLLDALAHDVRERVAEVDAALDRLERGTYGTCTRCHRPVPVERLRALPSAATCVTCASR</sequence>
<dbReference type="InterPro" id="IPR037187">
    <property type="entry name" value="DnaK_N"/>
</dbReference>
<dbReference type="GO" id="GO:0008270">
    <property type="term" value="F:zinc ion binding"/>
    <property type="evidence" value="ECO:0007669"/>
    <property type="project" value="UniProtKB-KW"/>
</dbReference>
<accession>A0A3M2JM74</accession>
<comment type="caution">
    <text evidence="6">The sequence shown here is derived from an EMBL/GenBank/DDBJ whole genome shotgun (WGS) entry which is preliminary data.</text>
</comment>
<evidence type="ECO:0000313" key="6">
    <source>
        <dbReference type="EMBL" id="RMI13361.1"/>
    </source>
</evidence>
<keyword evidence="3" id="KW-0862">Zinc</keyword>
<dbReference type="OrthoDB" id="1121111at2"/>
<protein>
    <submittedName>
        <fullName evidence="6">TraR/DksA family transcriptional regulator</fullName>
    </submittedName>
</protein>
<reference evidence="6 7" key="1">
    <citation type="submission" date="2018-10" db="EMBL/GenBank/DDBJ databases">
        <title>Isolation, diversity and antifungal activity of actinobacteria from wheat.</title>
        <authorList>
            <person name="Han C."/>
        </authorList>
    </citation>
    <scope>NUCLEOTIDE SEQUENCE [LARGE SCALE GENOMIC DNA]</scope>
    <source>
        <strain evidence="6 7">NEAU-YY56</strain>
    </source>
</reference>
<dbReference type="Pfam" id="PF01258">
    <property type="entry name" value="zf-dskA_traR"/>
    <property type="match status" value="1"/>
</dbReference>
<feature type="zinc finger region" description="dksA C4-type" evidence="4">
    <location>
        <begin position="85"/>
        <end position="109"/>
    </location>
</feature>
<dbReference type="PROSITE" id="PS51128">
    <property type="entry name" value="ZF_DKSA_2"/>
    <property type="match status" value="1"/>
</dbReference>
<dbReference type="Proteomes" id="UP000269289">
    <property type="component" value="Unassembled WGS sequence"/>
</dbReference>
<keyword evidence="7" id="KW-1185">Reference proteome</keyword>
<feature type="domain" description="Zinc finger DksA/TraR C4-type" evidence="5">
    <location>
        <begin position="80"/>
        <end position="112"/>
    </location>
</feature>
<keyword evidence="2" id="KW-0863">Zinc-finger</keyword>
<evidence type="ECO:0000313" key="7">
    <source>
        <dbReference type="Proteomes" id="UP000269289"/>
    </source>
</evidence>
<dbReference type="Gene3D" id="1.20.120.910">
    <property type="entry name" value="DksA, coiled-coil domain"/>
    <property type="match status" value="1"/>
</dbReference>
<dbReference type="InterPro" id="IPR000962">
    <property type="entry name" value="Znf_DskA_TraR"/>
</dbReference>